<evidence type="ECO:0000256" key="6">
    <source>
        <dbReference type="ARBA" id="ARBA00022840"/>
    </source>
</evidence>
<dbReference type="Gene3D" id="1.10.150.380">
    <property type="entry name" value="GatB domain, N-terminal subdomain"/>
    <property type="match status" value="1"/>
</dbReference>
<dbReference type="NCBIfam" id="TIGR00133">
    <property type="entry name" value="gatB"/>
    <property type="match status" value="1"/>
</dbReference>
<dbReference type="InterPro" id="IPR023168">
    <property type="entry name" value="GatB_Yqey_C_2"/>
</dbReference>
<dbReference type="InterPro" id="IPR004413">
    <property type="entry name" value="GatB"/>
</dbReference>
<evidence type="ECO:0000256" key="1">
    <source>
        <dbReference type="ARBA" id="ARBA00005306"/>
    </source>
</evidence>
<name>A0A2U1AYQ7_9BACT</name>
<dbReference type="SMART" id="SM00845">
    <property type="entry name" value="GatB_Yqey"/>
    <property type="match status" value="1"/>
</dbReference>
<evidence type="ECO:0000313" key="13">
    <source>
        <dbReference type="EMBL" id="PVY41559.1"/>
    </source>
</evidence>
<sequence length="479" mass="53030">MKYEAVIGLEVHVQVRTASKMFCSCPNRYGAEPNTLVCPVCLGYPGTLPVPNHEAILKAVRAGLLTECTIAKFSKFDRKSYFYPDLAKNYQISQYDLPFCTAGRLHLSGKGFSSAELPDKYIGITRIHLEEDPAKLTHAGGVSGADYNRSGVPLLEVVSEPDMRSADEAYAYLTKLKEIMQYGGISDCDMEKGQMRCDVNISLRPFGQKEFGTKIELKNLNSFRAAHRAVEYEMWRQADILDKGGSMKQETRGWNDDAGESYLMRTKEEAHDYRYFPDPDLMPVTFTDEEIDAIRKTLPELPGAMRARFVTECGLTEYDAEVLTADRSVAAWFDQAAKLSKSPKLVANWIISELLRLLGEEKVAIDECKITPATLAELVDLIENKTINGKIGKEVFAEMFATGKAPAAIVKEKGLVQVSDSGAIAQVVTDAINANPAQVEQYKAGNAKVLQFLVGQVMKLSKGKANPQLVIAELKKQLD</sequence>
<dbReference type="Pfam" id="PF02637">
    <property type="entry name" value="GatB_Yqey"/>
    <property type="match status" value="1"/>
</dbReference>
<dbReference type="InterPro" id="IPR006075">
    <property type="entry name" value="Asn/Gln-tRNA_Trfase_suB/E_cat"/>
</dbReference>
<dbReference type="InterPro" id="IPR017958">
    <property type="entry name" value="Gln-tRNA_amidoTrfase_suB_CS"/>
</dbReference>
<dbReference type="InterPro" id="IPR003789">
    <property type="entry name" value="Asn/Gln_tRNA_amidoTrase-B-like"/>
</dbReference>
<evidence type="ECO:0000256" key="7">
    <source>
        <dbReference type="ARBA" id="ARBA00022917"/>
    </source>
</evidence>
<evidence type="ECO:0000259" key="12">
    <source>
        <dbReference type="SMART" id="SM00845"/>
    </source>
</evidence>
<comment type="caution">
    <text evidence="13">The sequence shown here is derived from an EMBL/GenBank/DDBJ whole genome shotgun (WGS) entry which is preliminary data.</text>
</comment>
<evidence type="ECO:0000256" key="2">
    <source>
        <dbReference type="ARBA" id="ARBA00011123"/>
    </source>
</evidence>
<dbReference type="InterPro" id="IPR042114">
    <property type="entry name" value="GatB_C_1"/>
</dbReference>
<comment type="catalytic activity">
    <reaction evidence="9 11">
        <text>L-aspartyl-tRNA(Asn) + L-glutamine + ATP + H2O = L-asparaginyl-tRNA(Asn) + L-glutamate + ADP + phosphate + 2 H(+)</text>
        <dbReference type="Rhea" id="RHEA:14513"/>
        <dbReference type="Rhea" id="RHEA-COMP:9674"/>
        <dbReference type="Rhea" id="RHEA-COMP:9677"/>
        <dbReference type="ChEBI" id="CHEBI:15377"/>
        <dbReference type="ChEBI" id="CHEBI:15378"/>
        <dbReference type="ChEBI" id="CHEBI:29985"/>
        <dbReference type="ChEBI" id="CHEBI:30616"/>
        <dbReference type="ChEBI" id="CHEBI:43474"/>
        <dbReference type="ChEBI" id="CHEBI:58359"/>
        <dbReference type="ChEBI" id="CHEBI:78515"/>
        <dbReference type="ChEBI" id="CHEBI:78516"/>
        <dbReference type="ChEBI" id="CHEBI:456216"/>
    </reaction>
</comment>
<organism evidence="13 14">
    <name type="scientific">Victivallis vadensis</name>
    <dbReference type="NCBI Taxonomy" id="172901"/>
    <lineage>
        <taxon>Bacteria</taxon>
        <taxon>Pseudomonadati</taxon>
        <taxon>Lentisphaerota</taxon>
        <taxon>Lentisphaeria</taxon>
        <taxon>Victivallales</taxon>
        <taxon>Victivallaceae</taxon>
        <taxon>Victivallis</taxon>
    </lineage>
</organism>
<dbReference type="HAMAP" id="MF_00121">
    <property type="entry name" value="GatB"/>
    <property type="match status" value="1"/>
</dbReference>
<comment type="similarity">
    <text evidence="1 11">Belongs to the GatB/GatE family. GatB subfamily.</text>
</comment>
<evidence type="ECO:0000256" key="8">
    <source>
        <dbReference type="ARBA" id="ARBA00024799"/>
    </source>
</evidence>
<dbReference type="EC" id="6.3.5.-" evidence="11"/>
<dbReference type="NCBIfam" id="NF004012">
    <property type="entry name" value="PRK05477.1-2"/>
    <property type="match status" value="1"/>
</dbReference>
<keyword evidence="4 11" id="KW-0436">Ligase</keyword>
<dbReference type="GO" id="GO:0006412">
    <property type="term" value="P:translation"/>
    <property type="evidence" value="ECO:0007669"/>
    <property type="project" value="UniProtKB-UniRule"/>
</dbReference>
<dbReference type="InterPro" id="IPR014746">
    <property type="entry name" value="Gln_synth/guanido_kin_cat_dom"/>
</dbReference>
<evidence type="ECO:0000256" key="9">
    <source>
        <dbReference type="ARBA" id="ARBA00047380"/>
    </source>
</evidence>
<dbReference type="GO" id="GO:0050566">
    <property type="term" value="F:asparaginyl-tRNA synthase (glutamine-hydrolyzing) activity"/>
    <property type="evidence" value="ECO:0007669"/>
    <property type="project" value="RHEA"/>
</dbReference>
<comment type="catalytic activity">
    <reaction evidence="10 11">
        <text>L-glutamyl-tRNA(Gln) + L-glutamine + ATP + H2O = L-glutaminyl-tRNA(Gln) + L-glutamate + ADP + phosphate + H(+)</text>
        <dbReference type="Rhea" id="RHEA:17521"/>
        <dbReference type="Rhea" id="RHEA-COMP:9681"/>
        <dbReference type="Rhea" id="RHEA-COMP:9684"/>
        <dbReference type="ChEBI" id="CHEBI:15377"/>
        <dbReference type="ChEBI" id="CHEBI:15378"/>
        <dbReference type="ChEBI" id="CHEBI:29985"/>
        <dbReference type="ChEBI" id="CHEBI:30616"/>
        <dbReference type="ChEBI" id="CHEBI:43474"/>
        <dbReference type="ChEBI" id="CHEBI:58359"/>
        <dbReference type="ChEBI" id="CHEBI:78520"/>
        <dbReference type="ChEBI" id="CHEBI:78521"/>
        <dbReference type="ChEBI" id="CHEBI:456216"/>
    </reaction>
</comment>
<dbReference type="SUPFAM" id="SSF55931">
    <property type="entry name" value="Glutamine synthetase/guanido kinase"/>
    <property type="match status" value="1"/>
</dbReference>
<evidence type="ECO:0000313" key="14">
    <source>
        <dbReference type="Proteomes" id="UP000245959"/>
    </source>
</evidence>
<evidence type="ECO:0000256" key="3">
    <source>
        <dbReference type="ARBA" id="ARBA00016923"/>
    </source>
</evidence>
<dbReference type="Pfam" id="PF02934">
    <property type="entry name" value="GatB_N"/>
    <property type="match status" value="1"/>
</dbReference>
<gene>
    <name evidence="11" type="primary">gatB</name>
    <name evidence="13" type="ORF">C8D82_11331</name>
</gene>
<dbReference type="NCBIfam" id="NF004014">
    <property type="entry name" value="PRK05477.1-4"/>
    <property type="match status" value="1"/>
</dbReference>
<evidence type="ECO:0000256" key="11">
    <source>
        <dbReference type="HAMAP-Rule" id="MF_00121"/>
    </source>
</evidence>
<comment type="function">
    <text evidence="8 11">Allows the formation of correctly charged Asn-tRNA(Asn) or Gln-tRNA(Gln) through the transamidation of misacylated Asp-tRNA(Asn) or Glu-tRNA(Gln) in organisms which lack either or both of asparaginyl-tRNA or glutaminyl-tRNA synthetases. The reaction takes place in the presence of glutamine and ATP through an activated phospho-Asp-tRNA(Asn) or phospho-Glu-tRNA(Gln).</text>
</comment>
<comment type="subunit">
    <text evidence="2 11">Heterotrimer of A, B and C subunits.</text>
</comment>
<keyword evidence="14" id="KW-1185">Reference proteome</keyword>
<keyword evidence="6 11" id="KW-0067">ATP-binding</keyword>
<dbReference type="PROSITE" id="PS01234">
    <property type="entry name" value="GATB"/>
    <property type="match status" value="1"/>
</dbReference>
<evidence type="ECO:0000256" key="5">
    <source>
        <dbReference type="ARBA" id="ARBA00022741"/>
    </source>
</evidence>
<dbReference type="InterPro" id="IPR018027">
    <property type="entry name" value="Asn/Gln_amidotransferase"/>
</dbReference>
<evidence type="ECO:0000256" key="10">
    <source>
        <dbReference type="ARBA" id="ARBA00047913"/>
    </source>
</evidence>
<keyword evidence="7 11" id="KW-0648">Protein biosynthesis</keyword>
<dbReference type="GO" id="GO:0050567">
    <property type="term" value="F:glutaminyl-tRNA synthase (glutamine-hydrolyzing) activity"/>
    <property type="evidence" value="ECO:0007669"/>
    <property type="project" value="UniProtKB-UniRule"/>
</dbReference>
<evidence type="ECO:0000256" key="4">
    <source>
        <dbReference type="ARBA" id="ARBA00022598"/>
    </source>
</evidence>
<dbReference type="GO" id="GO:0005524">
    <property type="term" value="F:ATP binding"/>
    <property type="evidence" value="ECO:0007669"/>
    <property type="project" value="UniProtKB-KW"/>
</dbReference>
<reference evidence="13 14" key="1">
    <citation type="submission" date="2018-04" db="EMBL/GenBank/DDBJ databases">
        <title>Genomic Encyclopedia of Type Strains, Phase IV (KMG-IV): sequencing the most valuable type-strain genomes for metagenomic binning, comparative biology and taxonomic classification.</title>
        <authorList>
            <person name="Goeker M."/>
        </authorList>
    </citation>
    <scope>NUCLEOTIDE SEQUENCE [LARGE SCALE GENOMIC DNA]</scope>
    <source>
        <strain evidence="13 14">DSM 14823</strain>
    </source>
</reference>
<dbReference type="SUPFAM" id="SSF89095">
    <property type="entry name" value="GatB/YqeY motif"/>
    <property type="match status" value="1"/>
</dbReference>
<dbReference type="GO" id="GO:0016740">
    <property type="term" value="F:transferase activity"/>
    <property type="evidence" value="ECO:0007669"/>
    <property type="project" value="UniProtKB-KW"/>
</dbReference>
<dbReference type="Gene3D" id="1.10.10.410">
    <property type="match status" value="1"/>
</dbReference>
<dbReference type="GeneID" id="78295287"/>
<protein>
    <recommendedName>
        <fullName evidence="3 11">Aspartyl/glutamyl-tRNA(Asn/Gln) amidotransferase subunit B</fullName>
        <shortName evidence="11">Asp/Glu-ADT subunit B</shortName>
        <ecNumber evidence="11">6.3.5.-</ecNumber>
    </recommendedName>
</protein>
<dbReference type="RefSeq" id="WP_116883981.1">
    <property type="nucleotide sequence ID" value="NZ_QEKH01000013.1"/>
</dbReference>
<keyword evidence="5 11" id="KW-0547">Nucleotide-binding</keyword>
<keyword evidence="13" id="KW-0808">Transferase</keyword>
<dbReference type="EMBL" id="QEKH01000013">
    <property type="protein sequence ID" value="PVY41559.1"/>
    <property type="molecule type" value="Genomic_DNA"/>
</dbReference>
<accession>A0A2U1AYQ7</accession>
<dbReference type="PANTHER" id="PTHR11659:SF0">
    <property type="entry name" value="GLUTAMYL-TRNA(GLN) AMIDOTRANSFERASE SUBUNIT B, MITOCHONDRIAL"/>
    <property type="match status" value="1"/>
</dbReference>
<dbReference type="Proteomes" id="UP000245959">
    <property type="component" value="Unassembled WGS sequence"/>
</dbReference>
<dbReference type="GO" id="GO:0070681">
    <property type="term" value="P:glutaminyl-tRNAGln biosynthesis via transamidation"/>
    <property type="evidence" value="ECO:0007669"/>
    <property type="project" value="TreeGrafter"/>
</dbReference>
<dbReference type="InterPro" id="IPR017959">
    <property type="entry name" value="Asn/Gln-tRNA_amidoTrfase_suB/E"/>
</dbReference>
<feature type="domain" description="Asn/Gln amidotransferase" evidence="12">
    <location>
        <begin position="331"/>
        <end position="478"/>
    </location>
</feature>
<proteinExistence type="inferred from homology"/>
<dbReference type="AlphaFoldDB" id="A0A2U1AYQ7"/>
<dbReference type="FunFam" id="1.10.150.380:FF:000001">
    <property type="entry name" value="Aspartyl/glutamyl-tRNA(Asn/Gln) amidotransferase subunit B"/>
    <property type="match status" value="1"/>
</dbReference>
<dbReference type="PANTHER" id="PTHR11659">
    <property type="entry name" value="GLUTAMYL-TRNA GLN AMIDOTRANSFERASE SUBUNIT B MITOCHONDRIAL AND PROKARYOTIC PET112-RELATED"/>
    <property type="match status" value="1"/>
</dbReference>
<dbReference type="FunFam" id="1.10.10.410:FF:000001">
    <property type="entry name" value="Aspartyl/glutamyl-tRNA(Asn/Gln) amidotransferase subunit B"/>
    <property type="match status" value="1"/>
</dbReference>